<proteinExistence type="inferred from homology"/>
<dbReference type="GO" id="GO:0008880">
    <property type="term" value="F:glucuronate isomerase activity"/>
    <property type="evidence" value="ECO:0007669"/>
    <property type="project" value="UniProtKB-EC"/>
</dbReference>
<dbReference type="Gene3D" id="3.20.20.140">
    <property type="entry name" value="Metal-dependent hydrolases"/>
    <property type="match status" value="1"/>
</dbReference>
<dbReference type="EC" id="5.3.1.12" evidence="4"/>
<accession>A0A6B8W073</accession>
<name>A0A6B8W073_9CORY</name>
<keyword evidence="8" id="KW-1185">Reference proteome</keyword>
<dbReference type="Gene3D" id="1.10.2020.10">
    <property type="entry name" value="uronate isomerase, domain 2, chain A"/>
    <property type="match status" value="1"/>
</dbReference>
<evidence type="ECO:0000256" key="6">
    <source>
        <dbReference type="ARBA" id="ARBA00023235"/>
    </source>
</evidence>
<evidence type="ECO:0000256" key="2">
    <source>
        <dbReference type="ARBA" id="ARBA00004892"/>
    </source>
</evidence>
<dbReference type="InterPro" id="IPR003766">
    <property type="entry name" value="Uronate_isomerase"/>
</dbReference>
<dbReference type="AlphaFoldDB" id="A0A6B8W073"/>
<dbReference type="InterPro" id="IPR032466">
    <property type="entry name" value="Metal_Hydrolase"/>
</dbReference>
<evidence type="ECO:0000256" key="4">
    <source>
        <dbReference type="ARBA" id="ARBA00012546"/>
    </source>
</evidence>
<reference evidence="7 8" key="1">
    <citation type="journal article" date="2021" name="Int. J. Syst. Evol. Microbiol.">
        <title>Classification of three corynebacterial strains isolated from a small paddock in North Rhine-Westphalia: proposal of &lt;i&gt;Corynebacterium kalinowskii&lt;/i&gt; sp. nov., &lt;i&gt;Corynebacterium comes&lt;/i&gt; sp. nov. and &lt;i&gt;Corynebacterium occultum&lt;/i&gt; sp. nov.</title>
        <authorList>
            <person name="Schaffert L."/>
            <person name="Ruwe M."/>
            <person name="Milse J."/>
            <person name="Hanuschka K."/>
            <person name="Ortseifen V."/>
            <person name="Droste J."/>
            <person name="Brandt D."/>
            <person name="Schl L."/>
            <person name="Kutter Y."/>
            <person name="Vinke S."/>
            <person name="Vieh P."/>
            <person name="Jacob L."/>
            <person name="L N.C."/>
            <person name="Schulte-Berndt E."/>
            <person name="Hain C."/>
            <person name="Linder M."/>
            <person name="Schmidt P."/>
            <person name="Wollenschl L."/>
            <person name="Luttermann T."/>
            <person name="Thieme E."/>
            <person name="Hassa J."/>
            <person name="Haak M."/>
            <person name="Wittchen M."/>
            <person name="Mentz A."/>
            <person name="Persicke M."/>
            <person name="Busche T."/>
            <person name="R C."/>
        </authorList>
    </citation>
    <scope>NUCLEOTIDE SEQUENCE [LARGE SCALE GENOMIC DNA]</scope>
    <source>
        <strain evidence="7 8">2019</strain>
    </source>
</reference>
<dbReference type="NCBIfam" id="NF002794">
    <property type="entry name" value="PRK02925.1"/>
    <property type="match status" value="1"/>
</dbReference>
<dbReference type="PANTHER" id="PTHR30068">
    <property type="entry name" value="URONATE ISOMERASE"/>
    <property type="match status" value="1"/>
</dbReference>
<dbReference type="KEGG" id="ccoe:CETAM_10715"/>
<evidence type="ECO:0000256" key="1">
    <source>
        <dbReference type="ARBA" id="ARBA00001165"/>
    </source>
</evidence>
<comment type="pathway">
    <text evidence="2">Carbohydrate metabolism; pentose and glucuronate interconversion.</text>
</comment>
<dbReference type="SUPFAM" id="SSF51556">
    <property type="entry name" value="Metallo-dependent hydrolases"/>
    <property type="match status" value="1"/>
</dbReference>
<dbReference type="Pfam" id="PF02614">
    <property type="entry name" value="UxaC"/>
    <property type="match status" value="1"/>
</dbReference>
<dbReference type="UniPathway" id="UPA00246"/>
<gene>
    <name evidence="7" type="primary">uxaC</name>
    <name evidence="7" type="ORF">CETAM_10715</name>
</gene>
<organism evidence="7 8">
    <name type="scientific">Corynebacterium comes</name>
    <dbReference type="NCBI Taxonomy" id="2675218"/>
    <lineage>
        <taxon>Bacteria</taxon>
        <taxon>Bacillati</taxon>
        <taxon>Actinomycetota</taxon>
        <taxon>Actinomycetes</taxon>
        <taxon>Mycobacteriales</taxon>
        <taxon>Corynebacteriaceae</taxon>
        <taxon>Corynebacterium</taxon>
    </lineage>
</organism>
<dbReference type="GO" id="GO:0019698">
    <property type="term" value="P:D-galacturonate catabolic process"/>
    <property type="evidence" value="ECO:0007669"/>
    <property type="project" value="TreeGrafter"/>
</dbReference>
<evidence type="ECO:0000256" key="3">
    <source>
        <dbReference type="ARBA" id="ARBA00008397"/>
    </source>
</evidence>
<evidence type="ECO:0000313" key="7">
    <source>
        <dbReference type="EMBL" id="QGU05387.1"/>
    </source>
</evidence>
<dbReference type="PANTHER" id="PTHR30068:SF4">
    <property type="entry name" value="URONATE ISOMERASE"/>
    <property type="match status" value="1"/>
</dbReference>
<keyword evidence="6 7" id="KW-0413">Isomerase</keyword>
<dbReference type="Proteomes" id="UP000425178">
    <property type="component" value="Chromosome"/>
</dbReference>
<protein>
    <recommendedName>
        <fullName evidence="5">Uronate isomerase</fullName>
        <ecNumber evidence="4">5.3.1.12</ecNumber>
    </recommendedName>
</protein>
<comment type="similarity">
    <text evidence="3">Belongs to the metallo-dependent hydrolases superfamily. Uronate isomerase family.</text>
</comment>
<dbReference type="EMBL" id="CP046453">
    <property type="protein sequence ID" value="QGU05387.1"/>
    <property type="molecule type" value="Genomic_DNA"/>
</dbReference>
<evidence type="ECO:0000256" key="5">
    <source>
        <dbReference type="ARBA" id="ARBA00020555"/>
    </source>
</evidence>
<sequence length="478" mass="53449">MTWINGWNDIMSTSHAAHPDRLLPVDPGTRSIARRLLAHVEDLPVISPHGHLDPAMFVHDEPFADPTTLLITPDHYVTRVLHSAGVDLADLGVGGSDADKQAAWRIFVHHWPMFAGTASGYWLEQEFEHVFDINPDRLATDDADELYAELSEVIARPDFRPRALAEAFGLEVLATTDDPLDDLAHHRTLAEDPEFSPRVLPTFRPDAYTKMYNVGFAENVEKLIDTAGDGQTGYGGYLQALRNRRRYFIDHGATSADHGTHNADAHPLDDAEAQRILDKGRAGTATRAEALAFEANMTYRFAEMSRDDHLVMTLHPGVHRNHSASAFKRFGADTGHDIPFSLDYTTGLQPLLSDFGENPDFHFVLFTMDETVFSRELAPLAGYYPSVYLGAPWWFIDEIDAMNRYRSATTGAAGFSRYSGFIDDTRAYCSIPARHNTSRRVDAAYLARLVGEHRLSEDRAAEIIVDLIDSSPRRVFKL</sequence>
<evidence type="ECO:0000313" key="8">
    <source>
        <dbReference type="Proteomes" id="UP000425178"/>
    </source>
</evidence>
<comment type="catalytic activity">
    <reaction evidence="1">
        <text>D-glucuronate = D-fructuronate</text>
        <dbReference type="Rhea" id="RHEA:13049"/>
        <dbReference type="ChEBI" id="CHEBI:58720"/>
        <dbReference type="ChEBI" id="CHEBI:59863"/>
        <dbReference type="EC" id="5.3.1.12"/>
    </reaction>
</comment>
<dbReference type="GO" id="GO:0042840">
    <property type="term" value="P:D-glucuronate catabolic process"/>
    <property type="evidence" value="ECO:0007669"/>
    <property type="project" value="TreeGrafter"/>
</dbReference>